<feature type="region of interest" description="Disordered" evidence="3">
    <location>
        <begin position="20"/>
        <end position="45"/>
    </location>
</feature>
<dbReference type="AlphaFoldDB" id="A0A318J9G7"/>
<feature type="chain" id="PRO_5016337783" evidence="4">
    <location>
        <begin position="20"/>
        <end position="421"/>
    </location>
</feature>
<feature type="compositionally biased region" description="Low complexity" evidence="3">
    <location>
        <begin position="32"/>
        <end position="45"/>
    </location>
</feature>
<dbReference type="Proteomes" id="UP000247792">
    <property type="component" value="Unassembled WGS sequence"/>
</dbReference>
<evidence type="ECO:0000259" key="5">
    <source>
        <dbReference type="Pfam" id="PF25954"/>
    </source>
</evidence>
<sequence length="421" mass="44566">MLRPSLIFLSLALALTACSKGGKDGKDSDQTKASAGSASAKSGAAKIPDQPLLVTQEDLQVIQNSALSSGPVITGSIQPERKADLRSELSTVVLQVLKENGETVKRGDLLVRLDDTSIRDSRNSAEEAARASAQSLEQAERQFQRLKTLRASGMTSTQQLEDAEIRRNNAQSDLVAAKARSAQARQQMQRTEVRAPFDGVVSERKVSAGDTAQIGKELVKVIDPTSMRFEGLLSADKVNNVKIGQTVSFRVNGYGDQVFAGKVKRVDMAANATTRQVEVLVAFADATPPRVSGLYAEGRIETGSTQTLMIKSSALLRDGDKAYAWRIKDGILNKISIVVGERDPRRGDFEIRSGLVDGDKVIRNPVSTLVDGQKVKMVATAGAELPATAATAASPTTAATPASASSVSSASSTATANPQGK</sequence>
<dbReference type="InterPro" id="IPR006143">
    <property type="entry name" value="RND_pump_MFP"/>
</dbReference>
<feature type="domain" description="YknX-like C-terminal permuted SH3-like" evidence="7">
    <location>
        <begin position="312"/>
        <end position="376"/>
    </location>
</feature>
<protein>
    <submittedName>
        <fullName evidence="8">RND family efflux transporter MFP subunit</fullName>
    </submittedName>
</protein>
<dbReference type="InterPro" id="IPR058647">
    <property type="entry name" value="BSH_CzcB-like"/>
</dbReference>
<dbReference type="Gene3D" id="2.40.50.100">
    <property type="match status" value="1"/>
</dbReference>
<dbReference type="Pfam" id="PF25954">
    <property type="entry name" value="Beta-barrel_RND_2"/>
    <property type="match status" value="1"/>
</dbReference>
<dbReference type="RefSeq" id="WP_110255707.1">
    <property type="nucleotide sequence ID" value="NZ_QJKB01000004.1"/>
</dbReference>
<dbReference type="PANTHER" id="PTHR30469">
    <property type="entry name" value="MULTIDRUG RESISTANCE PROTEIN MDTA"/>
    <property type="match status" value="1"/>
</dbReference>
<dbReference type="Pfam" id="PF25973">
    <property type="entry name" value="BSH_CzcB"/>
    <property type="match status" value="1"/>
</dbReference>
<evidence type="ECO:0000256" key="2">
    <source>
        <dbReference type="SAM" id="Coils"/>
    </source>
</evidence>
<gene>
    <name evidence="8" type="ORF">DFR42_104158</name>
</gene>
<keyword evidence="4" id="KW-0732">Signal</keyword>
<evidence type="ECO:0000256" key="1">
    <source>
        <dbReference type="ARBA" id="ARBA00009477"/>
    </source>
</evidence>
<evidence type="ECO:0000313" key="8">
    <source>
        <dbReference type="EMBL" id="PXX43157.1"/>
    </source>
</evidence>
<feature type="coiled-coil region" evidence="2">
    <location>
        <begin position="122"/>
        <end position="194"/>
    </location>
</feature>
<dbReference type="OrthoDB" id="9806939at2"/>
<evidence type="ECO:0000259" key="7">
    <source>
        <dbReference type="Pfam" id="PF25989"/>
    </source>
</evidence>
<feature type="signal peptide" evidence="4">
    <location>
        <begin position="1"/>
        <end position="19"/>
    </location>
</feature>
<dbReference type="Gene3D" id="1.10.287.470">
    <property type="entry name" value="Helix hairpin bin"/>
    <property type="match status" value="1"/>
</dbReference>
<dbReference type="Gene3D" id="2.40.30.170">
    <property type="match status" value="1"/>
</dbReference>
<dbReference type="PANTHER" id="PTHR30469:SF15">
    <property type="entry name" value="HLYD FAMILY OF SECRETION PROTEINS"/>
    <property type="match status" value="1"/>
</dbReference>
<keyword evidence="2" id="KW-0175">Coiled coil</keyword>
<accession>A0A318J9G7</accession>
<dbReference type="GO" id="GO:0015562">
    <property type="term" value="F:efflux transmembrane transporter activity"/>
    <property type="evidence" value="ECO:0007669"/>
    <property type="project" value="TreeGrafter"/>
</dbReference>
<comment type="caution">
    <text evidence="8">The sequence shown here is derived from an EMBL/GenBank/DDBJ whole genome shotgun (WGS) entry which is preliminary data.</text>
</comment>
<evidence type="ECO:0000256" key="4">
    <source>
        <dbReference type="SAM" id="SignalP"/>
    </source>
</evidence>
<dbReference type="InterPro" id="IPR058637">
    <property type="entry name" value="YknX-like_C"/>
</dbReference>
<evidence type="ECO:0000259" key="6">
    <source>
        <dbReference type="Pfam" id="PF25973"/>
    </source>
</evidence>
<dbReference type="GO" id="GO:1990281">
    <property type="term" value="C:efflux pump complex"/>
    <property type="evidence" value="ECO:0007669"/>
    <property type="project" value="TreeGrafter"/>
</dbReference>
<evidence type="ECO:0000313" key="9">
    <source>
        <dbReference type="Proteomes" id="UP000247792"/>
    </source>
</evidence>
<dbReference type="EMBL" id="QJKB01000004">
    <property type="protein sequence ID" value="PXX43157.1"/>
    <property type="molecule type" value="Genomic_DNA"/>
</dbReference>
<dbReference type="Gene3D" id="2.40.420.20">
    <property type="match status" value="1"/>
</dbReference>
<feature type="region of interest" description="Disordered" evidence="3">
    <location>
        <begin position="389"/>
        <end position="421"/>
    </location>
</feature>
<evidence type="ECO:0000256" key="3">
    <source>
        <dbReference type="SAM" id="MobiDB-lite"/>
    </source>
</evidence>
<dbReference type="SUPFAM" id="SSF111369">
    <property type="entry name" value="HlyD-like secretion proteins"/>
    <property type="match status" value="1"/>
</dbReference>
<keyword evidence="9" id="KW-1185">Reference proteome</keyword>
<organism evidence="8 9">
    <name type="scientific">Undibacterium pigrum</name>
    <dbReference type="NCBI Taxonomy" id="401470"/>
    <lineage>
        <taxon>Bacteria</taxon>
        <taxon>Pseudomonadati</taxon>
        <taxon>Pseudomonadota</taxon>
        <taxon>Betaproteobacteria</taxon>
        <taxon>Burkholderiales</taxon>
        <taxon>Oxalobacteraceae</taxon>
        <taxon>Undibacterium</taxon>
    </lineage>
</organism>
<reference evidence="8 9" key="1">
    <citation type="submission" date="2018-05" db="EMBL/GenBank/DDBJ databases">
        <title>Genomic Encyclopedia of Type Strains, Phase IV (KMG-IV): sequencing the most valuable type-strain genomes for metagenomic binning, comparative biology and taxonomic classification.</title>
        <authorList>
            <person name="Goeker M."/>
        </authorList>
    </citation>
    <scope>NUCLEOTIDE SEQUENCE [LARGE SCALE GENOMIC DNA]</scope>
    <source>
        <strain evidence="8 9">DSM 19792</strain>
    </source>
</reference>
<feature type="compositionally biased region" description="Basic and acidic residues" evidence="3">
    <location>
        <begin position="21"/>
        <end position="30"/>
    </location>
</feature>
<dbReference type="PROSITE" id="PS51257">
    <property type="entry name" value="PROKAR_LIPOPROTEIN"/>
    <property type="match status" value="1"/>
</dbReference>
<dbReference type="NCBIfam" id="TIGR01730">
    <property type="entry name" value="RND_mfp"/>
    <property type="match status" value="1"/>
</dbReference>
<feature type="domain" description="CzcB-like barrel-sandwich hybrid" evidence="6">
    <location>
        <begin position="84"/>
        <end position="222"/>
    </location>
</feature>
<feature type="domain" description="CusB-like beta-barrel" evidence="5">
    <location>
        <begin position="238"/>
        <end position="300"/>
    </location>
</feature>
<name>A0A318J9G7_9BURK</name>
<proteinExistence type="inferred from homology"/>
<comment type="similarity">
    <text evidence="1">Belongs to the membrane fusion protein (MFP) (TC 8.A.1) family.</text>
</comment>
<dbReference type="Pfam" id="PF25989">
    <property type="entry name" value="YknX_C"/>
    <property type="match status" value="1"/>
</dbReference>
<dbReference type="InterPro" id="IPR058792">
    <property type="entry name" value="Beta-barrel_RND_2"/>
</dbReference>